<dbReference type="RefSeq" id="WP_116171753.1">
    <property type="nucleotide sequence ID" value="NZ_CP033058.2"/>
</dbReference>
<dbReference type="InterPro" id="IPR027417">
    <property type="entry name" value="P-loop_NTPase"/>
</dbReference>
<accession>A0A3Q9V928</accession>
<dbReference type="Pfam" id="PF13177">
    <property type="entry name" value="DNA_pol3_delta2"/>
    <property type="match status" value="1"/>
</dbReference>
<evidence type="ECO:0000313" key="2">
    <source>
        <dbReference type="Proteomes" id="UP000256585"/>
    </source>
</evidence>
<name>A0A3Q9V928_9BACT</name>
<dbReference type="AlphaFoldDB" id="A0A3Q9V928"/>
<dbReference type="KEGG" id="mphc:DMC14_001260"/>
<reference evidence="1" key="1">
    <citation type="submission" date="2019-03" db="EMBL/GenBank/DDBJ databases">
        <title>Draft Sequence and Annotation of the Mycoplasma phocicerebrale Strain 1049T Genome.</title>
        <authorList>
            <person name="Frasca S.Jr."/>
            <person name="Kutish G.F."/>
            <person name="Castellanos Gell J."/>
            <person name="Michaels D.L."/>
            <person name="Brown D.R."/>
        </authorList>
    </citation>
    <scope>NUCLEOTIDE SEQUENCE</scope>
    <source>
        <strain evidence="1">1049</strain>
    </source>
</reference>
<keyword evidence="2" id="KW-1185">Reference proteome</keyword>
<dbReference type="SUPFAM" id="SSF52540">
    <property type="entry name" value="P-loop containing nucleoside triphosphate hydrolases"/>
    <property type="match status" value="1"/>
</dbReference>
<dbReference type="EMBL" id="CP033058">
    <property type="protein sequence ID" value="AZZ65417.1"/>
    <property type="molecule type" value="Genomic_DNA"/>
</dbReference>
<dbReference type="Proteomes" id="UP000256585">
    <property type="component" value="Chromosome"/>
</dbReference>
<protein>
    <submittedName>
        <fullName evidence="1">DNA polymerase III</fullName>
    </submittedName>
</protein>
<organism evidence="1 2">
    <name type="scientific">Metamycoplasma phocicerebrale</name>
    <dbReference type="NCBI Taxonomy" id="142649"/>
    <lineage>
        <taxon>Bacteria</taxon>
        <taxon>Bacillati</taxon>
        <taxon>Mycoplasmatota</taxon>
        <taxon>Mycoplasmoidales</taxon>
        <taxon>Metamycoplasmataceae</taxon>
        <taxon>Metamycoplasma</taxon>
    </lineage>
</organism>
<dbReference type="OrthoDB" id="9810148at2"/>
<gene>
    <name evidence="1" type="ORF">DMC14_001260</name>
</gene>
<proteinExistence type="predicted"/>
<evidence type="ECO:0000313" key="1">
    <source>
        <dbReference type="EMBL" id="AZZ65417.1"/>
    </source>
</evidence>
<dbReference type="Gene3D" id="3.40.50.300">
    <property type="entry name" value="P-loop containing nucleotide triphosphate hydrolases"/>
    <property type="match status" value="1"/>
</dbReference>
<sequence>MISNVYKKIINNSINENKLSQVYLIASKEQTSFDEYILYFINSVNKENNSSINDIQFGELYFWIGSEDSVINKENVLKSMSDVSETSILDPIKKKILIINNVENGTAQSLNSLLKFLENPPYNTIVFMTCNYISQVLKTIKSRAFIIEINESFKKSIEEYKPYHNYFIETNSEYNEELVSLFDEYSEAIAQSYKNPSLLLKLIVKSLDYNNKEIILNFLNLAFNDIYSIKKGLKAKNVLENKKISEEAFDYVPIYKIIKLIKETKDNFKKASNFNLQKGNLLLMLEKYYGI</sequence>